<reference evidence="1 2" key="1">
    <citation type="submission" date="2016-11" db="EMBL/GenBank/DDBJ databases">
        <title>Trade-off between light-utilization and light-protection in marine flavobacteria.</title>
        <authorList>
            <person name="Kumagai Y."/>
        </authorList>
    </citation>
    <scope>NUCLEOTIDE SEQUENCE [LARGE SCALE GENOMIC DNA]</scope>
    <source>
        <strain evidence="1 2">JCM 17109</strain>
    </source>
</reference>
<dbReference type="EMBL" id="MQUC01000003">
    <property type="protein sequence ID" value="PRP67000.1"/>
    <property type="molecule type" value="Genomic_DNA"/>
</dbReference>
<keyword evidence="2" id="KW-1185">Reference proteome</keyword>
<accession>A0A2S9WU48</accession>
<dbReference type="AlphaFoldDB" id="A0A2S9WU48"/>
<dbReference type="RefSeq" id="WP_105982780.1">
    <property type="nucleotide sequence ID" value="NZ_MQUC01000003.1"/>
</dbReference>
<evidence type="ECO:0000313" key="1">
    <source>
        <dbReference type="EMBL" id="PRP67000.1"/>
    </source>
</evidence>
<name>A0A2S9WU48_9FLAO</name>
<dbReference type="PANTHER" id="PTHR12526">
    <property type="entry name" value="GLYCOSYLTRANSFERASE"/>
    <property type="match status" value="1"/>
</dbReference>
<dbReference type="Pfam" id="PF13692">
    <property type="entry name" value="Glyco_trans_1_4"/>
    <property type="match status" value="1"/>
</dbReference>
<dbReference type="Gene3D" id="3.40.50.2000">
    <property type="entry name" value="Glycogen Phosphorylase B"/>
    <property type="match status" value="2"/>
</dbReference>
<protein>
    <submittedName>
        <fullName evidence="1">Uncharacterized protein</fullName>
    </submittedName>
</protein>
<proteinExistence type="predicted"/>
<dbReference type="OrthoDB" id="1411429at2"/>
<gene>
    <name evidence="1" type="ORF">BST86_07755</name>
</gene>
<sequence>MKILLVNTFDRGGAANACIRLHLALLDHGIDSKLLLKKKTKSIPQSFQYSKATVSKSKLNKIWGRFSRLISISLPVSLRSSTRLSVEDEFLRGRDKRLSLFSFPGNEIDITESPFYKEADIINFHWVAKFIDFQSFFEKNSKPLVWTLHDMNPFTGGEHYQDQILGLNHNDEPIIRRLTVAEQEVHQEIIKIKALSLLSVQNIQIVAPSKWLLNESSNSRLFKKFKHHHIVYGLESSSFKAVSQKFARKLLGLPKNKKILLFLAESTSDKRKGLDFLLSALKKIKNSELIVCAVGETNNRLADVENIYPLGYIGDPRLLNLCYSAADVFVIPSLMDNLPNTVIESLFCGTPVIGFRVGGIIDMVQHEENGLIADELTSEALKDRILDFFRDPSRFERKKIRANAISKYSASLQAARYLKLFGSLSSKV</sequence>
<dbReference type="Proteomes" id="UP000239532">
    <property type="component" value="Unassembled WGS sequence"/>
</dbReference>
<dbReference type="SUPFAM" id="SSF53756">
    <property type="entry name" value="UDP-Glycosyltransferase/glycogen phosphorylase"/>
    <property type="match status" value="1"/>
</dbReference>
<organism evidence="1 2">
    <name type="scientific">Nonlabens agnitus</name>
    <dbReference type="NCBI Taxonomy" id="870484"/>
    <lineage>
        <taxon>Bacteria</taxon>
        <taxon>Pseudomonadati</taxon>
        <taxon>Bacteroidota</taxon>
        <taxon>Flavobacteriia</taxon>
        <taxon>Flavobacteriales</taxon>
        <taxon>Flavobacteriaceae</taxon>
        <taxon>Nonlabens</taxon>
    </lineage>
</organism>
<comment type="caution">
    <text evidence="1">The sequence shown here is derived from an EMBL/GenBank/DDBJ whole genome shotgun (WGS) entry which is preliminary data.</text>
</comment>
<evidence type="ECO:0000313" key="2">
    <source>
        <dbReference type="Proteomes" id="UP000239532"/>
    </source>
</evidence>